<keyword evidence="3" id="KW-1185">Reference proteome</keyword>
<dbReference type="EMBL" id="ASPP01029656">
    <property type="protein sequence ID" value="ETO04240.1"/>
    <property type="molecule type" value="Genomic_DNA"/>
</dbReference>
<sequence length="256" mass="29601">MRLSNNGSKLEKNSRQNVSNVMKSAVETSEQANNNDKYNELKMSGGNKGDKEVKEKEDKKKIKKSNNKAAITTNDYNMVMAQVKEVQTCDLENLLQIHEPQFLHFRDTIYQQAASTGIHQQSSDKHRLKVVQKVVQWYNKKIFFFLRIKKKKNSIKQVRSRNSGYENLQRNQTKSHIDFNYILLASWCVYASTNMLNIKSKKRGQETKKKLFVCAKTDAERFIPCIKCDYLPEVSILCALFLCVKSFIFVCDGCST</sequence>
<dbReference type="AlphaFoldDB" id="X6LU31"/>
<dbReference type="Proteomes" id="UP000023152">
    <property type="component" value="Unassembled WGS sequence"/>
</dbReference>
<feature type="compositionally biased region" description="Basic and acidic residues" evidence="1">
    <location>
        <begin position="48"/>
        <end position="60"/>
    </location>
</feature>
<comment type="caution">
    <text evidence="2">The sequence shown here is derived from an EMBL/GenBank/DDBJ whole genome shotgun (WGS) entry which is preliminary data.</text>
</comment>
<feature type="compositionally biased region" description="Polar residues" evidence="1">
    <location>
        <begin position="15"/>
        <end position="36"/>
    </location>
</feature>
<proteinExistence type="predicted"/>
<reference evidence="2 3" key="1">
    <citation type="journal article" date="2013" name="Curr. Biol.">
        <title>The Genome of the Foraminiferan Reticulomyxa filosa.</title>
        <authorList>
            <person name="Glockner G."/>
            <person name="Hulsmann N."/>
            <person name="Schleicher M."/>
            <person name="Noegel A.A."/>
            <person name="Eichinger L."/>
            <person name="Gallinger C."/>
            <person name="Pawlowski J."/>
            <person name="Sierra R."/>
            <person name="Euteneuer U."/>
            <person name="Pillet L."/>
            <person name="Moustafa A."/>
            <person name="Platzer M."/>
            <person name="Groth M."/>
            <person name="Szafranski K."/>
            <person name="Schliwa M."/>
        </authorList>
    </citation>
    <scope>NUCLEOTIDE SEQUENCE [LARGE SCALE GENOMIC DNA]</scope>
</reference>
<evidence type="ECO:0000256" key="1">
    <source>
        <dbReference type="SAM" id="MobiDB-lite"/>
    </source>
</evidence>
<gene>
    <name evidence="2" type="ORF">RFI_33162</name>
</gene>
<feature type="region of interest" description="Disordered" evidence="1">
    <location>
        <begin position="1"/>
        <end position="66"/>
    </location>
</feature>
<accession>X6LU31</accession>
<name>X6LU31_RETFI</name>
<evidence type="ECO:0000313" key="2">
    <source>
        <dbReference type="EMBL" id="ETO04240.1"/>
    </source>
</evidence>
<organism evidence="2 3">
    <name type="scientific">Reticulomyxa filosa</name>
    <dbReference type="NCBI Taxonomy" id="46433"/>
    <lineage>
        <taxon>Eukaryota</taxon>
        <taxon>Sar</taxon>
        <taxon>Rhizaria</taxon>
        <taxon>Retaria</taxon>
        <taxon>Foraminifera</taxon>
        <taxon>Monothalamids</taxon>
        <taxon>Reticulomyxidae</taxon>
        <taxon>Reticulomyxa</taxon>
    </lineage>
</organism>
<protein>
    <submittedName>
        <fullName evidence="2">Uncharacterized protein</fullName>
    </submittedName>
</protein>
<evidence type="ECO:0000313" key="3">
    <source>
        <dbReference type="Proteomes" id="UP000023152"/>
    </source>
</evidence>